<dbReference type="GO" id="GO:0044209">
    <property type="term" value="P:AMP salvage"/>
    <property type="evidence" value="ECO:0007669"/>
    <property type="project" value="UniProtKB-UniRule"/>
</dbReference>
<evidence type="ECO:0000256" key="5">
    <source>
        <dbReference type="ARBA" id="ARBA00022840"/>
    </source>
</evidence>
<dbReference type="UniPathway" id="UPA00588">
    <property type="reaction ID" value="UER00649"/>
</dbReference>
<feature type="binding site" evidence="6">
    <location>
        <position position="34"/>
    </location>
    <ligand>
        <name>AMP</name>
        <dbReference type="ChEBI" id="CHEBI:456215"/>
    </ligand>
</feature>
<feature type="binding site" evidence="6">
    <location>
        <position position="164"/>
    </location>
    <ligand>
        <name>AMP</name>
        <dbReference type="ChEBI" id="CHEBI:456215"/>
    </ligand>
</feature>
<feature type="binding site" evidence="6">
    <location>
        <position position="133"/>
    </location>
    <ligand>
        <name>Zn(2+)</name>
        <dbReference type="ChEBI" id="CHEBI:29105"/>
        <note>structural</note>
    </ligand>
</feature>
<evidence type="ECO:0000313" key="10">
    <source>
        <dbReference type="EMBL" id="GAK48053.1"/>
    </source>
</evidence>
<keyword evidence="11" id="KW-1185">Reference proteome</keyword>
<feature type="binding site" evidence="6">
    <location>
        <position position="156"/>
    </location>
    <ligand>
        <name>Zn(2+)</name>
        <dbReference type="ChEBI" id="CHEBI:29105"/>
        <note>structural</note>
    </ligand>
</feature>
<comment type="domain">
    <text evidence="6">Consists of three domains, a large central CORE domain and two small peripheral domains, NMPbind and LID, which undergo movements during catalysis. The LID domain closes over the site of phosphoryl transfer upon ATP binding. Assembling and dissambling the active center during each catalytic cycle provides an effective means to prevent ATP hydrolysis. Some bacteria have evolved a zinc-coordinating structure that stabilizes the LID domain.</text>
</comment>
<organism evidence="10 11">
    <name type="scientific">Secundilactobacillus oryzae JCM 18671</name>
    <dbReference type="NCBI Taxonomy" id="1291743"/>
    <lineage>
        <taxon>Bacteria</taxon>
        <taxon>Bacillati</taxon>
        <taxon>Bacillota</taxon>
        <taxon>Bacilli</taxon>
        <taxon>Lactobacillales</taxon>
        <taxon>Lactobacillaceae</taxon>
        <taxon>Secundilactobacillus</taxon>
    </lineage>
</organism>
<dbReference type="PANTHER" id="PTHR23359">
    <property type="entry name" value="NUCLEOTIDE KINASE"/>
    <property type="match status" value="1"/>
</dbReference>
<evidence type="ECO:0000256" key="3">
    <source>
        <dbReference type="ARBA" id="ARBA00022741"/>
    </source>
</evidence>
<dbReference type="RefSeq" id="WP_152551113.1">
    <property type="nucleotide sequence ID" value="NZ_BBJM01000018.1"/>
</dbReference>
<keyword evidence="4 6" id="KW-0418">Kinase</keyword>
<comment type="caution">
    <text evidence="6">Lacks conserved residue(s) required for the propagation of feature annotation.</text>
</comment>
<dbReference type="GO" id="GO:0004017">
    <property type="term" value="F:AMP kinase activity"/>
    <property type="evidence" value="ECO:0007669"/>
    <property type="project" value="UniProtKB-UniRule"/>
</dbReference>
<comment type="similarity">
    <text evidence="6 7">Belongs to the adenylate kinase family.</text>
</comment>
<dbReference type="InterPro" id="IPR027417">
    <property type="entry name" value="P-loop_NTPase"/>
</dbReference>
<feature type="binding site" evidence="6">
    <location>
        <position position="203"/>
    </location>
    <ligand>
        <name>ATP</name>
        <dbReference type="ChEBI" id="CHEBI:30616"/>
    </ligand>
</feature>
<dbReference type="InterPro" id="IPR007862">
    <property type="entry name" value="Adenylate_kinase_lid-dom"/>
</dbReference>
<dbReference type="Gene3D" id="3.40.50.300">
    <property type="entry name" value="P-loop containing nucleotide triphosphate hydrolases"/>
    <property type="match status" value="1"/>
</dbReference>
<evidence type="ECO:0000256" key="4">
    <source>
        <dbReference type="ARBA" id="ARBA00022777"/>
    </source>
</evidence>
<dbReference type="FunFam" id="3.40.50.300:FF:000106">
    <property type="entry name" value="Adenylate kinase mitochondrial"/>
    <property type="match status" value="1"/>
</dbReference>
<evidence type="ECO:0000256" key="7">
    <source>
        <dbReference type="RuleBase" id="RU003330"/>
    </source>
</evidence>
<comment type="catalytic activity">
    <reaction evidence="6 8">
        <text>AMP + ATP = 2 ADP</text>
        <dbReference type="Rhea" id="RHEA:12973"/>
        <dbReference type="ChEBI" id="CHEBI:30616"/>
        <dbReference type="ChEBI" id="CHEBI:456215"/>
        <dbReference type="ChEBI" id="CHEBI:456216"/>
        <dbReference type="EC" id="2.7.4.3"/>
    </reaction>
</comment>
<keyword evidence="6" id="KW-0479">Metal-binding</keyword>
<dbReference type="PRINTS" id="PR00094">
    <property type="entry name" value="ADENYLTKNASE"/>
</dbReference>
<dbReference type="InterPro" id="IPR033690">
    <property type="entry name" value="Adenylat_kinase_CS"/>
</dbReference>
<protein>
    <recommendedName>
        <fullName evidence="6 8">Adenylate kinase</fullName>
        <shortName evidence="6">AK</shortName>
        <ecNumber evidence="6 8">2.7.4.3</ecNumber>
    </recommendedName>
    <alternativeName>
        <fullName evidence="6">ATP-AMP transphosphorylase</fullName>
    </alternativeName>
    <alternativeName>
        <fullName evidence="6">ATP:AMP phosphotransferase</fullName>
    </alternativeName>
    <alternativeName>
        <fullName evidence="6">Adenylate monophosphate kinase</fullName>
    </alternativeName>
</protein>
<dbReference type="NCBIfam" id="TIGR01351">
    <property type="entry name" value="adk"/>
    <property type="match status" value="1"/>
</dbReference>
<accession>A0A081BJ35</accession>
<dbReference type="eggNOG" id="COG0563">
    <property type="taxonomic scope" value="Bacteria"/>
</dbReference>
<dbReference type="GO" id="GO:0005524">
    <property type="term" value="F:ATP binding"/>
    <property type="evidence" value="ECO:0007669"/>
    <property type="project" value="UniProtKB-UniRule"/>
</dbReference>
<feature type="domain" description="Adenylate kinase active site lid" evidence="9">
    <location>
        <begin position="130"/>
        <end position="166"/>
    </location>
</feature>
<comment type="function">
    <text evidence="6">Catalyzes the reversible transfer of the terminal phosphate group between ATP and AMP. Plays an important role in cellular energy homeostasis and in adenine nucleotide metabolism.</text>
</comment>
<dbReference type="Pfam" id="PF05191">
    <property type="entry name" value="ADK_lid"/>
    <property type="match status" value="1"/>
</dbReference>
<comment type="subcellular location">
    <subcellularLocation>
        <location evidence="6 8">Cytoplasm</location>
    </subcellularLocation>
</comment>
<keyword evidence="6" id="KW-0862">Zinc</keyword>
<comment type="subunit">
    <text evidence="6 8">Monomer.</text>
</comment>
<evidence type="ECO:0000256" key="6">
    <source>
        <dbReference type="HAMAP-Rule" id="MF_00235"/>
    </source>
</evidence>
<dbReference type="NCBIfam" id="NF001381">
    <property type="entry name" value="PRK00279.1-3"/>
    <property type="match status" value="1"/>
</dbReference>
<feature type="binding site" evidence="6">
    <location>
        <position position="153"/>
    </location>
    <ligand>
        <name>Zn(2+)</name>
        <dbReference type="ChEBI" id="CHEBI:29105"/>
        <note>structural</note>
    </ligand>
</feature>
<sequence>MATLNLVLMGLPGAGKGTQAQMIVDDFDIIHISTGDIFRSAMKNETEMGLKAKAFIDKGELVPDEVTDGIVKERLSKDDIAKGYMLDGYPRNLEQANALETISSELNRDVNAVINIHVDPEILVKRLSGRFICRTCGATYHKLYHMPKVEGTCDVCGGHDFYQRDDDKPETVRNRMDVNMKMNTPLVDFYEEKGLLHTINGDQDIEDVYKEIKSILDKL</sequence>
<name>A0A081BJ35_9LACO</name>
<keyword evidence="1 6" id="KW-0808">Transferase</keyword>
<dbReference type="STRING" id="1291743.LOSG293_180070"/>
<feature type="binding site" evidence="6">
    <location>
        <position position="95"/>
    </location>
    <ligand>
        <name>AMP</name>
        <dbReference type="ChEBI" id="CHEBI:456215"/>
    </ligand>
</feature>
<feature type="region of interest" description="NMP" evidence="6">
    <location>
        <begin position="33"/>
        <end position="62"/>
    </location>
</feature>
<feature type="binding site" evidence="6">
    <location>
        <position position="136"/>
    </location>
    <ligand>
        <name>Zn(2+)</name>
        <dbReference type="ChEBI" id="CHEBI:29105"/>
        <note>structural</note>
    </ligand>
</feature>
<dbReference type="EC" id="2.7.4.3" evidence="6 8"/>
<proteinExistence type="inferred from homology"/>
<dbReference type="CDD" id="cd01428">
    <property type="entry name" value="ADK"/>
    <property type="match status" value="1"/>
</dbReference>
<keyword evidence="5 6" id="KW-0067">ATP-binding</keyword>
<dbReference type="SUPFAM" id="SSF52540">
    <property type="entry name" value="P-loop containing nucleoside triphosphate hydrolases"/>
    <property type="match status" value="1"/>
</dbReference>
<feature type="binding site" evidence="6">
    <location>
        <position position="130"/>
    </location>
    <ligand>
        <name>ATP</name>
        <dbReference type="ChEBI" id="CHEBI:30616"/>
    </ligand>
</feature>
<dbReference type="GO" id="GO:0005737">
    <property type="term" value="C:cytoplasm"/>
    <property type="evidence" value="ECO:0007669"/>
    <property type="project" value="UniProtKB-SubCell"/>
</dbReference>
<feature type="binding site" evidence="6">
    <location>
        <begin position="13"/>
        <end position="18"/>
    </location>
    <ligand>
        <name>ATP</name>
        <dbReference type="ChEBI" id="CHEBI:30616"/>
    </ligand>
</feature>
<dbReference type="HAMAP" id="MF_00235">
    <property type="entry name" value="Adenylate_kinase_Adk"/>
    <property type="match status" value="1"/>
</dbReference>
<dbReference type="GO" id="GO:0008270">
    <property type="term" value="F:zinc ion binding"/>
    <property type="evidence" value="ECO:0007669"/>
    <property type="project" value="UniProtKB-UniRule"/>
</dbReference>
<feature type="binding site" evidence="6">
    <location>
        <position position="175"/>
    </location>
    <ligand>
        <name>AMP</name>
        <dbReference type="ChEBI" id="CHEBI:456215"/>
    </ligand>
</feature>
<dbReference type="InterPro" id="IPR000850">
    <property type="entry name" value="Adenylat/UMP-CMP_kin"/>
</dbReference>
<feature type="binding site" evidence="6">
    <location>
        <begin position="60"/>
        <end position="62"/>
    </location>
    <ligand>
        <name>AMP</name>
        <dbReference type="ChEBI" id="CHEBI:456215"/>
    </ligand>
</feature>
<keyword evidence="3 6" id="KW-0547">Nucleotide-binding</keyword>
<gene>
    <name evidence="6" type="primary">adk</name>
    <name evidence="10" type="ORF">LOSG293_180070</name>
</gene>
<evidence type="ECO:0000256" key="2">
    <source>
        <dbReference type="ARBA" id="ARBA00022727"/>
    </source>
</evidence>
<keyword evidence="2 6" id="KW-0545">Nucleotide biosynthesis</keyword>
<dbReference type="PROSITE" id="PS00113">
    <property type="entry name" value="ADENYLATE_KINASE"/>
    <property type="match status" value="1"/>
</dbReference>
<comment type="pathway">
    <text evidence="6">Purine metabolism; AMP biosynthesis via salvage pathway; AMP from ADP: step 1/1.</text>
</comment>
<feature type="binding site" evidence="6">
    <location>
        <begin position="88"/>
        <end position="91"/>
    </location>
    <ligand>
        <name>AMP</name>
        <dbReference type="ChEBI" id="CHEBI:456215"/>
    </ligand>
</feature>
<feature type="binding site" evidence="6">
    <location>
        <begin position="139"/>
        <end position="140"/>
    </location>
    <ligand>
        <name>ATP</name>
        <dbReference type="ChEBI" id="CHEBI:30616"/>
    </ligand>
</feature>
<dbReference type="NCBIfam" id="NF001380">
    <property type="entry name" value="PRK00279.1-2"/>
    <property type="match status" value="1"/>
</dbReference>
<feature type="binding site" evidence="6">
    <location>
        <position position="39"/>
    </location>
    <ligand>
        <name>AMP</name>
        <dbReference type="ChEBI" id="CHEBI:456215"/>
    </ligand>
</feature>
<comment type="caution">
    <text evidence="10">The sequence shown here is derived from an EMBL/GenBank/DDBJ whole genome shotgun (WGS) entry which is preliminary data.</text>
</comment>
<dbReference type="Pfam" id="PF00406">
    <property type="entry name" value="ADK"/>
    <property type="match status" value="1"/>
</dbReference>
<evidence type="ECO:0000256" key="1">
    <source>
        <dbReference type="ARBA" id="ARBA00022679"/>
    </source>
</evidence>
<evidence type="ECO:0000259" key="9">
    <source>
        <dbReference type="Pfam" id="PF05191"/>
    </source>
</evidence>
<evidence type="ECO:0000256" key="8">
    <source>
        <dbReference type="RuleBase" id="RU003331"/>
    </source>
</evidence>
<dbReference type="OrthoDB" id="9805030at2"/>
<dbReference type="AlphaFoldDB" id="A0A081BJ35"/>
<keyword evidence="6" id="KW-0963">Cytoplasm</keyword>
<dbReference type="Proteomes" id="UP000028700">
    <property type="component" value="Unassembled WGS sequence"/>
</dbReference>
<evidence type="ECO:0000313" key="11">
    <source>
        <dbReference type="Proteomes" id="UP000028700"/>
    </source>
</evidence>
<dbReference type="InterPro" id="IPR006259">
    <property type="entry name" value="Adenyl_kin_sub"/>
</dbReference>
<dbReference type="EMBL" id="BBJM01000018">
    <property type="protein sequence ID" value="GAK48053.1"/>
    <property type="molecule type" value="Genomic_DNA"/>
</dbReference>
<reference evidence="10" key="1">
    <citation type="journal article" date="2014" name="Genome Announc.">
        <title>Draft Genome Sequence of Lactobacillus oryzae Strain SG293T.</title>
        <authorList>
            <person name="Tanizawa Y."/>
            <person name="Fujisawa T."/>
            <person name="Mochizuki T."/>
            <person name="Kaminuma E."/>
            <person name="Nakamura Y."/>
            <person name="Tohno M."/>
        </authorList>
    </citation>
    <scope>NUCLEOTIDE SEQUENCE [LARGE SCALE GENOMIC DNA]</scope>
    <source>
        <strain evidence="10">SG293</strain>
    </source>
</reference>